<proteinExistence type="predicted"/>
<dbReference type="SUPFAM" id="SSF51161">
    <property type="entry name" value="Trimeric LpxA-like enzymes"/>
    <property type="match status" value="1"/>
</dbReference>
<sequence length="181" mass="19764">MGIRPFKDKAPALGERVWVDPAATVIGEVELADDVSLWPGAVVRGDMHRIRVGARTSVQDNAVLHITHASEFNPGGFPLEIGEDVTIGHQAMLHGCTVGDRVMIGMQTMIMDGAVVESDVMLAAGSLVSPGKRLESGWLYRGRPARPVRELTEKELRFLPYVAGNYVKLKDDYRAEARSPT</sequence>
<organism evidence="1 2">
    <name type="scientific">Alloalcanivorax marinus</name>
    <dbReference type="NCBI Taxonomy" id="1177169"/>
    <lineage>
        <taxon>Bacteria</taxon>
        <taxon>Pseudomonadati</taxon>
        <taxon>Pseudomonadota</taxon>
        <taxon>Gammaproteobacteria</taxon>
        <taxon>Oceanospirillales</taxon>
        <taxon>Alcanivoracaceae</taxon>
        <taxon>Alloalcanivorax</taxon>
    </lineage>
</organism>
<dbReference type="CDD" id="cd04645">
    <property type="entry name" value="LbH_gamma_CA_like"/>
    <property type="match status" value="1"/>
</dbReference>
<evidence type="ECO:0000313" key="1">
    <source>
        <dbReference type="EMBL" id="MCC4307570.1"/>
    </source>
</evidence>
<dbReference type="RefSeq" id="WP_228232852.1">
    <property type="nucleotide sequence ID" value="NZ_ARXL01000001.1"/>
</dbReference>
<evidence type="ECO:0000313" key="2">
    <source>
        <dbReference type="Proteomes" id="UP001108027"/>
    </source>
</evidence>
<gene>
    <name evidence="1" type="ORF">LL252_03210</name>
</gene>
<dbReference type="Proteomes" id="UP001108027">
    <property type="component" value="Unassembled WGS sequence"/>
</dbReference>
<dbReference type="InterPro" id="IPR011004">
    <property type="entry name" value="Trimer_LpxA-like_sf"/>
</dbReference>
<accession>A0A9Q3UJG9</accession>
<dbReference type="InterPro" id="IPR047324">
    <property type="entry name" value="LbH_gamma_CA-like"/>
</dbReference>
<name>A0A9Q3UJG9_9GAMM</name>
<dbReference type="EMBL" id="JAJGNA010000002">
    <property type="protein sequence ID" value="MCC4307570.1"/>
    <property type="molecule type" value="Genomic_DNA"/>
</dbReference>
<reference evidence="1" key="1">
    <citation type="submission" date="2021-10" db="EMBL/GenBank/DDBJ databases">
        <title>The diversity and Nitrogen Metabolism of Culturable Nitrate-Utilizing Bacteria Within the Oxygen Minimum Zone of the Changjiang (Yangtze River)Estuary.</title>
        <authorList>
            <person name="Zhang D."/>
            <person name="Zheng J."/>
            <person name="Liu S."/>
            <person name="He W."/>
        </authorList>
    </citation>
    <scope>NUCLEOTIDE SEQUENCE</scope>
    <source>
        <strain evidence="1">FXH-223</strain>
    </source>
</reference>
<keyword evidence="2" id="KW-1185">Reference proteome</keyword>
<dbReference type="Gene3D" id="2.160.10.10">
    <property type="entry name" value="Hexapeptide repeat proteins"/>
    <property type="match status" value="1"/>
</dbReference>
<protein>
    <submittedName>
        <fullName evidence="1">Gamma carbonic anhydrase family protein</fullName>
    </submittedName>
</protein>
<dbReference type="PANTHER" id="PTHR13061">
    <property type="entry name" value="DYNACTIN SUBUNIT P25"/>
    <property type="match status" value="1"/>
</dbReference>
<dbReference type="InterPro" id="IPR050484">
    <property type="entry name" value="Transf_Hexapept/Carb_Anhydrase"/>
</dbReference>
<dbReference type="PANTHER" id="PTHR13061:SF56">
    <property type="entry name" value="PROTEIN YRDA"/>
    <property type="match status" value="1"/>
</dbReference>
<comment type="caution">
    <text evidence="1">The sequence shown here is derived from an EMBL/GenBank/DDBJ whole genome shotgun (WGS) entry which is preliminary data.</text>
</comment>
<dbReference type="AlphaFoldDB" id="A0A9Q3UJG9"/>